<keyword evidence="1" id="KW-0472">Membrane</keyword>
<feature type="transmembrane region" description="Helical" evidence="1">
    <location>
        <begin position="28"/>
        <end position="47"/>
    </location>
</feature>
<evidence type="ECO:0000256" key="1">
    <source>
        <dbReference type="SAM" id="Phobius"/>
    </source>
</evidence>
<proteinExistence type="predicted"/>
<evidence type="ECO:0000313" key="3">
    <source>
        <dbReference type="Proteomes" id="UP000014821"/>
    </source>
</evidence>
<keyword evidence="3" id="KW-1185">Reference proteome</keyword>
<protein>
    <submittedName>
        <fullName evidence="2">Uncharacterized protein</fullName>
    </submittedName>
</protein>
<evidence type="ECO:0000313" key="2">
    <source>
        <dbReference type="EMBL" id="EPP38801.1"/>
    </source>
</evidence>
<comment type="caution">
    <text evidence="2">The sequence shown here is derived from an EMBL/GenBank/DDBJ whole genome shotgun (WGS) entry which is preliminary data.</text>
</comment>
<reference evidence="2" key="1">
    <citation type="submission" date="2013-04" db="EMBL/GenBank/DDBJ databases">
        <title>Genome sequence of Chlamydia psittaci 10_881_SC42.</title>
        <authorList>
            <person name="Huot-Creasy H."/>
            <person name="McCracken C.L."/>
            <person name="Humphries M."/>
            <person name="Sachse K."/>
            <person name="Laroucau K."/>
            <person name="Bavoil P."/>
            <person name="Myers G.S."/>
        </authorList>
    </citation>
    <scope>NUCLEOTIDE SEQUENCE [LARGE SCALE GENOMIC DNA]</scope>
    <source>
        <strain evidence="2">10_881_SC42</strain>
    </source>
</reference>
<sequence length="49" mass="5087">MLVNCCSFRNVESNQSQYDINKSTACKVINVLLLVAGILVTSLGGGGGV</sequence>
<feature type="non-terminal residue" evidence="2">
    <location>
        <position position="49"/>
    </location>
</feature>
<dbReference type="EMBL" id="ATND01000001">
    <property type="protein sequence ID" value="EPP38801.1"/>
    <property type="molecule type" value="Genomic_DNA"/>
</dbReference>
<accession>A0ABP2X7J2</accession>
<dbReference type="Proteomes" id="UP000014821">
    <property type="component" value="Unassembled WGS sequence"/>
</dbReference>
<organism evidence="2 3">
    <name type="scientific">Chlamydia avium</name>
    <dbReference type="NCBI Taxonomy" id="1457141"/>
    <lineage>
        <taxon>Bacteria</taxon>
        <taxon>Pseudomonadati</taxon>
        <taxon>Chlamydiota</taxon>
        <taxon>Chlamydiia</taxon>
        <taxon>Chlamydiales</taxon>
        <taxon>Chlamydiaceae</taxon>
        <taxon>Chlamydia/Chlamydophila group</taxon>
        <taxon>Chlamydia</taxon>
    </lineage>
</organism>
<keyword evidence="1" id="KW-0812">Transmembrane</keyword>
<name>A0ABP2X7J2_9CHLA</name>
<gene>
    <name evidence="2" type="ORF">CP10881SC42_0001</name>
</gene>
<keyword evidence="1" id="KW-1133">Transmembrane helix</keyword>